<dbReference type="Pfam" id="PF11994">
    <property type="entry name" value="DUF3489"/>
    <property type="match status" value="1"/>
</dbReference>
<dbReference type="InterPro" id="IPR021880">
    <property type="entry name" value="DUF3489"/>
</dbReference>
<evidence type="ECO:0000256" key="1">
    <source>
        <dbReference type="SAM" id="MobiDB-lite"/>
    </source>
</evidence>
<evidence type="ECO:0000313" key="2">
    <source>
        <dbReference type="EMBL" id="MBL6081993.1"/>
    </source>
</evidence>
<name>A0ABS1UBC5_9PROT</name>
<proteinExistence type="predicted"/>
<feature type="compositionally biased region" description="Low complexity" evidence="1">
    <location>
        <begin position="1"/>
        <end position="13"/>
    </location>
</feature>
<dbReference type="EMBL" id="JAETWB010000043">
    <property type="protein sequence ID" value="MBL6081993.1"/>
    <property type="molecule type" value="Genomic_DNA"/>
</dbReference>
<protein>
    <submittedName>
        <fullName evidence="2">DUF3489 domain-containing protein</fullName>
    </submittedName>
</protein>
<organism evidence="2 3">
    <name type="scientific">Belnapia arida</name>
    <dbReference type="NCBI Taxonomy" id="2804533"/>
    <lineage>
        <taxon>Bacteria</taxon>
        <taxon>Pseudomonadati</taxon>
        <taxon>Pseudomonadota</taxon>
        <taxon>Alphaproteobacteria</taxon>
        <taxon>Acetobacterales</taxon>
        <taxon>Roseomonadaceae</taxon>
        <taxon>Belnapia</taxon>
    </lineage>
</organism>
<dbReference type="Proteomes" id="UP000660885">
    <property type="component" value="Unassembled WGS sequence"/>
</dbReference>
<comment type="caution">
    <text evidence="2">The sequence shown here is derived from an EMBL/GenBank/DDBJ whole genome shotgun (WGS) entry which is preliminary data.</text>
</comment>
<gene>
    <name evidence="2" type="ORF">JMJ56_28850</name>
</gene>
<feature type="region of interest" description="Disordered" evidence="1">
    <location>
        <begin position="1"/>
        <end position="36"/>
    </location>
</feature>
<sequence>MAEAIAALRSALPPARPARHPRQPGASRTPRTGTKQETILALLCRADGASGPNMIEATGWAPHTVRGFLAGLKKRGFEVVVHDRVRQVGPGKDGAKGSYTVYRVTAGPVG</sequence>
<accession>A0ABS1UBC5</accession>
<reference evidence="2 3" key="1">
    <citation type="submission" date="2021-01" db="EMBL/GenBank/DDBJ databases">
        <title>Belnapia mucosa sp. nov. and Belnapia arida sp. nov., isolated from the Tabernas Desert (Almeria, Spain).</title>
        <authorList>
            <person name="Molina-Menor E."/>
            <person name="Vidal-Verdu A."/>
            <person name="Calonge A."/>
            <person name="Satari L."/>
            <person name="Pereto J."/>
            <person name="Porcar M."/>
        </authorList>
    </citation>
    <scope>NUCLEOTIDE SEQUENCE [LARGE SCALE GENOMIC DNA]</scope>
    <source>
        <strain evidence="2 3">T18</strain>
    </source>
</reference>
<keyword evidence="3" id="KW-1185">Reference proteome</keyword>
<evidence type="ECO:0000313" key="3">
    <source>
        <dbReference type="Proteomes" id="UP000660885"/>
    </source>
</evidence>